<dbReference type="SUPFAM" id="SSF55729">
    <property type="entry name" value="Acyl-CoA N-acyltransferases (Nat)"/>
    <property type="match status" value="1"/>
</dbReference>
<dbReference type="AlphaFoldDB" id="A0A2S8FJC1"/>
<dbReference type="OrthoDB" id="9808976at2"/>
<comment type="caution">
    <text evidence="2">The sequence shown here is derived from an EMBL/GenBank/DDBJ whole genome shotgun (WGS) entry which is preliminary data.</text>
</comment>
<evidence type="ECO:0000313" key="2">
    <source>
        <dbReference type="EMBL" id="PQO32140.1"/>
    </source>
</evidence>
<proteinExistence type="predicted"/>
<dbReference type="Gene3D" id="3.40.630.30">
    <property type="match status" value="1"/>
</dbReference>
<reference evidence="2 3" key="1">
    <citation type="submission" date="2018-02" db="EMBL/GenBank/DDBJ databases">
        <title>Comparative genomes isolates from brazilian mangrove.</title>
        <authorList>
            <person name="Araujo J.E."/>
            <person name="Taketani R.G."/>
            <person name="Silva M.C.P."/>
            <person name="Loureco M.V."/>
            <person name="Andreote F.D."/>
        </authorList>
    </citation>
    <scope>NUCLEOTIDE SEQUENCE [LARGE SCALE GENOMIC DNA]</scope>
    <source>
        <strain evidence="2 3">Hex-1 MGV</strain>
    </source>
</reference>
<dbReference type="InterPro" id="IPR038740">
    <property type="entry name" value="BioF2-like_GNAT_dom"/>
</dbReference>
<protein>
    <recommendedName>
        <fullName evidence="1">BioF2-like acetyltransferase domain-containing protein</fullName>
    </recommendedName>
</protein>
<name>A0A2S8FJC1_9BACT</name>
<dbReference type="Pfam" id="PF13480">
    <property type="entry name" value="Acetyltransf_6"/>
    <property type="match status" value="1"/>
</dbReference>
<gene>
    <name evidence="2" type="ORF">C5Y83_18050</name>
</gene>
<sequence>MATDCPSSNALFATDKVSSFQAADWCVEQVTDLNTSDSLWSEWEQLAGSRLFLGPRWLMPWWRAYRAPGSQLLVLTVRNFQGELVGLAPWFLQRTWLSGQQIQSLGCGRACSDYMSILAKPQTEEAVLTAIADFVHHQLPQVDHIVLEGIEADNLTIRRFAQIMATQYGYQANDLECLDCFRLALPSDWETWIMQLSRSRRRRVRQLWRDQFESGHAAVRVAYDEATLAEGFEILVDLHQRRQNALGHAGSFSSKRFRDFLYEAAQLHLAAGQLRLQWVELEGKPVAAQLDLQDGEILLDYCSGIAIDCEFARPGWLGVTAAIRAAIENGRTTFDFLRGDESYKSHWRAEPVKMFHLELIPRTTKARTLAKLRASLAHAKSLAKRLLGRSAKPAQAEAGSEDDS</sequence>
<dbReference type="Proteomes" id="UP000238322">
    <property type="component" value="Unassembled WGS sequence"/>
</dbReference>
<feature type="domain" description="BioF2-like acetyltransferase" evidence="1">
    <location>
        <begin position="198"/>
        <end position="345"/>
    </location>
</feature>
<dbReference type="InterPro" id="IPR016181">
    <property type="entry name" value="Acyl_CoA_acyltransferase"/>
</dbReference>
<dbReference type="EMBL" id="PUHY01000012">
    <property type="protein sequence ID" value="PQO32140.1"/>
    <property type="molecule type" value="Genomic_DNA"/>
</dbReference>
<evidence type="ECO:0000259" key="1">
    <source>
        <dbReference type="Pfam" id="PF13480"/>
    </source>
</evidence>
<evidence type="ECO:0000313" key="3">
    <source>
        <dbReference type="Proteomes" id="UP000238322"/>
    </source>
</evidence>
<accession>A0A2S8FJC1</accession>
<dbReference type="RefSeq" id="WP_105331152.1">
    <property type="nucleotide sequence ID" value="NZ_PUHY01000012.1"/>
</dbReference>
<organism evidence="2 3">
    <name type="scientific">Blastopirellula marina</name>
    <dbReference type="NCBI Taxonomy" id="124"/>
    <lineage>
        <taxon>Bacteria</taxon>
        <taxon>Pseudomonadati</taxon>
        <taxon>Planctomycetota</taxon>
        <taxon>Planctomycetia</taxon>
        <taxon>Pirellulales</taxon>
        <taxon>Pirellulaceae</taxon>
        <taxon>Blastopirellula</taxon>
    </lineage>
</organism>